<dbReference type="EMBL" id="KL367499">
    <property type="protein sequence ID" value="KFD68993.1"/>
    <property type="molecule type" value="Genomic_DNA"/>
</dbReference>
<evidence type="ECO:0000256" key="9">
    <source>
        <dbReference type="ARBA" id="ARBA00023163"/>
    </source>
</evidence>
<feature type="compositionally biased region" description="Basic and acidic residues" evidence="12">
    <location>
        <begin position="28"/>
        <end position="38"/>
    </location>
</feature>
<evidence type="ECO:0000256" key="8">
    <source>
        <dbReference type="ARBA" id="ARBA00023159"/>
    </source>
</evidence>
<keyword evidence="6" id="KW-0677">Repeat</keyword>
<dbReference type="InterPro" id="IPR041976">
    <property type="entry name" value="KOW_Spt5_3"/>
</dbReference>
<dbReference type="InterPro" id="IPR039385">
    <property type="entry name" value="NGN_Euk"/>
</dbReference>
<dbReference type="Pfam" id="PF23037">
    <property type="entry name" value="KOWx_SPT5"/>
    <property type="match status" value="1"/>
</dbReference>
<dbReference type="CDD" id="cd06082">
    <property type="entry name" value="KOW_Spt5_2"/>
    <property type="match status" value="1"/>
</dbReference>
<evidence type="ECO:0000256" key="10">
    <source>
        <dbReference type="ARBA" id="ARBA00023242"/>
    </source>
</evidence>
<evidence type="ECO:0000259" key="14">
    <source>
        <dbReference type="SMART" id="SM00739"/>
    </source>
</evidence>
<feature type="region of interest" description="Disordered" evidence="12">
    <location>
        <begin position="321"/>
        <end position="340"/>
    </location>
</feature>
<keyword evidence="9 11" id="KW-0804">Transcription</keyword>
<gene>
    <name evidence="16" type="ORF">M514_06671</name>
</gene>
<evidence type="ECO:0000256" key="12">
    <source>
        <dbReference type="SAM" id="MobiDB-lite"/>
    </source>
</evidence>
<feature type="region of interest" description="Disordered" evidence="12">
    <location>
        <begin position="1"/>
        <end position="60"/>
    </location>
</feature>
<feature type="domain" description="KOW" evidence="14">
    <location>
        <begin position="701"/>
        <end position="728"/>
    </location>
</feature>
<accession>A0A085NHP7</accession>
<dbReference type="SMART" id="SM00739">
    <property type="entry name" value="KOW"/>
    <property type="match status" value="5"/>
</dbReference>
<dbReference type="CDD" id="cd06085">
    <property type="entry name" value="KOW_Spt5_5"/>
    <property type="match status" value="1"/>
</dbReference>
<dbReference type="Pfam" id="PF23287">
    <property type="entry name" value="KOW7_SPT5"/>
    <property type="match status" value="1"/>
</dbReference>
<feature type="domain" description="KOW" evidence="14">
    <location>
        <begin position="421"/>
        <end position="448"/>
    </location>
</feature>
<name>A0A085NHP7_9BILA</name>
<dbReference type="GO" id="GO:0006357">
    <property type="term" value="P:regulation of transcription by RNA polymerase II"/>
    <property type="evidence" value="ECO:0007669"/>
    <property type="project" value="InterPro"/>
</dbReference>
<reference evidence="16" key="1">
    <citation type="journal article" date="2014" name="Nat. Genet.">
        <title>Genome and transcriptome of the porcine whipworm Trichuris suis.</title>
        <authorList>
            <person name="Jex A.R."/>
            <person name="Nejsum P."/>
            <person name="Schwarz E.M."/>
            <person name="Hu L."/>
            <person name="Young N.D."/>
            <person name="Hall R.S."/>
            <person name="Korhonen P.K."/>
            <person name="Liao S."/>
            <person name="Thamsborg S."/>
            <person name="Xia J."/>
            <person name="Xu P."/>
            <person name="Wang S."/>
            <person name="Scheerlinck J.P."/>
            <person name="Hofmann A."/>
            <person name="Sternberg P.W."/>
            <person name="Wang J."/>
            <person name="Gasser R.B."/>
        </authorList>
    </citation>
    <scope>NUCLEOTIDE SEQUENCE [LARGE SCALE GENOMIC DNA]</scope>
    <source>
        <strain evidence="16">DCEP-RM93F</strain>
    </source>
</reference>
<feature type="domain" description="KOW" evidence="14">
    <location>
        <begin position="473"/>
        <end position="500"/>
    </location>
</feature>
<dbReference type="InterPro" id="IPR041980">
    <property type="entry name" value="KOW_Spt5_6_metazoa"/>
</dbReference>
<evidence type="ECO:0000256" key="1">
    <source>
        <dbReference type="ARBA" id="ARBA00004123"/>
    </source>
</evidence>
<evidence type="ECO:0000256" key="2">
    <source>
        <dbReference type="ARBA" id="ARBA00006956"/>
    </source>
</evidence>
<dbReference type="FunFam" id="2.30.30.30:FF:000016">
    <property type="entry name" value="Transcription elongation factor SPT5"/>
    <property type="match status" value="1"/>
</dbReference>
<evidence type="ECO:0000256" key="3">
    <source>
        <dbReference type="ARBA" id="ARBA00020181"/>
    </source>
</evidence>
<dbReference type="PIRSF" id="PIRSF036945">
    <property type="entry name" value="Spt5"/>
    <property type="match status" value="1"/>
</dbReference>
<dbReference type="InterPro" id="IPR036735">
    <property type="entry name" value="NGN_dom_sf"/>
</dbReference>
<dbReference type="CDD" id="cd06083">
    <property type="entry name" value="KOW_Spt5_3"/>
    <property type="match status" value="1"/>
</dbReference>
<dbReference type="Pfam" id="PF23290">
    <property type="entry name" value="KOW5_SPT5"/>
    <property type="match status" value="1"/>
</dbReference>
<evidence type="ECO:0000259" key="15">
    <source>
        <dbReference type="SMART" id="SM01104"/>
    </source>
</evidence>
<dbReference type="GO" id="GO:0006368">
    <property type="term" value="P:transcription elongation by RNA polymerase II"/>
    <property type="evidence" value="ECO:0007669"/>
    <property type="project" value="TreeGrafter"/>
</dbReference>
<dbReference type="AlphaFoldDB" id="A0A085NHP7"/>
<dbReference type="InterPro" id="IPR014722">
    <property type="entry name" value="Rib_uL2_dom2"/>
</dbReference>
<dbReference type="InterPro" id="IPR039659">
    <property type="entry name" value="SPT5"/>
</dbReference>
<keyword evidence="10 11" id="KW-0539">Nucleus</keyword>
<comment type="similarity">
    <text evidence="2 11">Belongs to the SPT5 family.</text>
</comment>
<evidence type="ECO:0000256" key="4">
    <source>
        <dbReference type="ARBA" id="ARBA00022491"/>
    </source>
</evidence>
<dbReference type="InterPro" id="IPR041975">
    <property type="entry name" value="KOW_Spt5_2"/>
</dbReference>
<keyword evidence="8" id="KW-0010">Activator</keyword>
<feature type="domain" description="KOW" evidence="14">
    <location>
        <begin position="1003"/>
        <end position="1030"/>
    </location>
</feature>
<dbReference type="InterPro" id="IPR005824">
    <property type="entry name" value="KOW"/>
</dbReference>
<dbReference type="InterPro" id="IPR041977">
    <property type="entry name" value="KOW_Spt5_4"/>
</dbReference>
<dbReference type="GO" id="GO:0032784">
    <property type="term" value="P:regulation of DNA-templated transcription elongation"/>
    <property type="evidence" value="ECO:0007669"/>
    <property type="project" value="InterPro"/>
</dbReference>
<organism evidence="16">
    <name type="scientific">Trichuris suis</name>
    <name type="common">pig whipworm</name>
    <dbReference type="NCBI Taxonomy" id="68888"/>
    <lineage>
        <taxon>Eukaryota</taxon>
        <taxon>Metazoa</taxon>
        <taxon>Ecdysozoa</taxon>
        <taxon>Nematoda</taxon>
        <taxon>Enoplea</taxon>
        <taxon>Dorylaimia</taxon>
        <taxon>Trichinellida</taxon>
        <taxon>Trichuridae</taxon>
        <taxon>Trichuris</taxon>
    </lineage>
</organism>
<dbReference type="InterPro" id="IPR017071">
    <property type="entry name" value="TF_Spt5_eukaryote"/>
</dbReference>
<dbReference type="Proteomes" id="UP000030758">
    <property type="component" value="Unassembled WGS sequence"/>
</dbReference>
<keyword evidence="4" id="KW-0678">Repressor</keyword>
<dbReference type="CDD" id="cd09888">
    <property type="entry name" value="NGN_Euk"/>
    <property type="match status" value="1"/>
</dbReference>
<dbReference type="InterPro" id="IPR057936">
    <property type="entry name" value="KOWx_Spt5"/>
</dbReference>
<evidence type="ECO:0000313" key="16">
    <source>
        <dbReference type="EMBL" id="KFD68993.1"/>
    </source>
</evidence>
<evidence type="ECO:0000256" key="6">
    <source>
        <dbReference type="ARBA" id="ARBA00022737"/>
    </source>
</evidence>
<comment type="subcellular location">
    <subcellularLocation>
        <location evidence="1 11">Nucleus</location>
    </subcellularLocation>
</comment>
<dbReference type="InterPro" id="IPR057934">
    <property type="entry name" value="KOW_Spt5_7"/>
</dbReference>
<keyword evidence="5" id="KW-0597">Phosphoprotein</keyword>
<dbReference type="InterPro" id="IPR006645">
    <property type="entry name" value="NGN-like_dom"/>
</dbReference>
<keyword evidence="7" id="KW-0805">Transcription regulation</keyword>
<dbReference type="Pfam" id="PF03439">
    <property type="entry name" value="Spt5-NGN"/>
    <property type="match status" value="1"/>
</dbReference>
<feature type="domain" description="Spt5 C-terminal" evidence="15">
    <location>
        <begin position="772"/>
        <end position="913"/>
    </location>
</feature>
<evidence type="ECO:0000256" key="7">
    <source>
        <dbReference type="ARBA" id="ARBA00023015"/>
    </source>
</evidence>
<evidence type="ECO:0000259" key="13">
    <source>
        <dbReference type="SMART" id="SM00738"/>
    </source>
</evidence>
<protein>
    <recommendedName>
        <fullName evidence="3 11">Transcription elongation factor SPT5</fullName>
    </recommendedName>
</protein>
<evidence type="ECO:0000256" key="5">
    <source>
        <dbReference type="ARBA" id="ARBA00022553"/>
    </source>
</evidence>
<dbReference type="CDD" id="cd06084">
    <property type="entry name" value="KOW_Spt5_4"/>
    <property type="match status" value="1"/>
</dbReference>
<dbReference type="FunFam" id="3.30.70.940:FF:000005">
    <property type="entry name" value="Transcription elongation factor SPT5"/>
    <property type="match status" value="1"/>
</dbReference>
<dbReference type="PANTHER" id="PTHR11125:SF7">
    <property type="entry name" value="TRANSCRIPTION ELONGATION FACTOR SPT5"/>
    <property type="match status" value="1"/>
</dbReference>
<dbReference type="SMART" id="SM00738">
    <property type="entry name" value="NGN"/>
    <property type="match status" value="1"/>
</dbReference>
<feature type="region of interest" description="Disordered" evidence="12">
    <location>
        <begin position="762"/>
        <end position="785"/>
    </location>
</feature>
<dbReference type="Pfam" id="PF11942">
    <property type="entry name" value="Spt5_N"/>
    <property type="match status" value="1"/>
</dbReference>
<dbReference type="SMART" id="SM01104">
    <property type="entry name" value="CTD"/>
    <property type="match status" value="1"/>
</dbReference>
<dbReference type="GO" id="GO:0032044">
    <property type="term" value="C:DSIF complex"/>
    <property type="evidence" value="ECO:0007669"/>
    <property type="project" value="TreeGrafter"/>
</dbReference>
<evidence type="ECO:0000256" key="11">
    <source>
        <dbReference type="PIRNR" id="PIRNR036945"/>
    </source>
</evidence>
<dbReference type="InterPro" id="IPR024945">
    <property type="entry name" value="Spt5_C_dom"/>
</dbReference>
<dbReference type="Pfam" id="PF23284">
    <property type="entry name" value="KOW2_Spt5"/>
    <property type="match status" value="1"/>
</dbReference>
<sequence>MSDEEELFDEVESEEHLSENEEEYEDADAQKELPEKKSREKHSQKKAKRKRPKSDDEEEDYLGNFELLTVHDEEESEHPRRKKLAVSDFFLDEVEVDSDEEEEALEEGMEDESAEAEEAAAMARMYERRRAREEIWKNMSEEQINQYFKDKYSRSTRFVEGEDEVYDDITQQGLLPTTKDPNLWTVKCRLGEEKLILMQLMRKAIAYENHGEPLQITSAIVKEGLKGLIYIEAFKQSHVVQAIEGISALNSSKIQMVPISEMPDVLNVVKDLQALKPGVFVRLKRTMFRDDLAQVDWVDLAQKVVHLKLIPRIDYTRMRGSRRTADATANAPKRKRRPPAKLFDPDAVKAIGGEVSRDGDMYVFEGNRYSQKGFLYKGFPMNAILADGIKPNLSELEKFQDDVEDLKNELANTIVKDEGHNLMAGDNVEVIEGELSNLRGKVLSVDGNKIALLPYHPDLKEPLRFDADELRKYFKPGDHVRITGGRYEGDTGLVVRVESNLVVLMSDLNMQELHVLPKDVQLCRDVATGVDSTGSCSYEDLVQLDQQMVGVIIQIEKDYLNVLNMHGKVVRVKQQSLYGKKDTKFAVALDSDGNNICAGDAVNVIDGPHTGMKGDIKHVYRSYIFVHSKTFPRNGGLFVCRSRHLLLAGAKPRDDSAPVGLTTPAFGTNNRMREKRDGIVGSMTPGQGEGRGGRSYVHRNKSLIGKSVKIIKGPMKGYHGIVKDASMQTARVELHTVCKHVNVDCSHLRVVDGAGDTFAARPSFKTPRPVDGSRTPMGAESGKTPMYGAQTPMYGAQTPMHDGSRTPYYGGQTPMHDGSRTPNMFSSAWDPSVANTPRPTMEDDFNYEESPSTMKYGGPVSVSPATPGGYSAETPLGSIYTPDDIYADSGQNPYASQTSVSSPTFSIGSAASATSSTMFGSAKPSGRRPLGVSPFTMGSPMIAVDKDLISVGVEVIVRESVTEPQLIGNAAVVREVSDDKCVVYFPHNKTTSSMYVHQLELAKPQQSDRVKVICGVDKNITGRLLSIDDTEAVVKTDMDEIRLYNMECLCKIAN</sequence>
<dbReference type="GO" id="GO:0003729">
    <property type="term" value="F:mRNA binding"/>
    <property type="evidence" value="ECO:0007669"/>
    <property type="project" value="TreeGrafter"/>
</dbReference>
<dbReference type="Gene3D" id="3.30.70.940">
    <property type="entry name" value="NusG, N-terminal domain"/>
    <property type="match status" value="1"/>
</dbReference>
<dbReference type="InterPro" id="IPR008991">
    <property type="entry name" value="Translation_prot_SH3-like_sf"/>
</dbReference>
<dbReference type="SUPFAM" id="SSF50104">
    <property type="entry name" value="Translation proteins SH3-like domain"/>
    <property type="match status" value="1"/>
</dbReference>
<dbReference type="CDD" id="cd06086">
    <property type="entry name" value="KOW_Spt5_6"/>
    <property type="match status" value="1"/>
</dbReference>
<dbReference type="InterPro" id="IPR022581">
    <property type="entry name" value="Spt5_N"/>
</dbReference>
<dbReference type="InterPro" id="IPR041973">
    <property type="entry name" value="KOW_Spt5_1"/>
</dbReference>
<dbReference type="InterPro" id="IPR041978">
    <property type="entry name" value="KOW_Spt5_5"/>
</dbReference>
<proteinExistence type="inferred from homology"/>
<feature type="region of interest" description="Disordered" evidence="12">
    <location>
        <begin position="96"/>
        <end position="115"/>
    </location>
</feature>
<dbReference type="Gene3D" id="2.30.30.30">
    <property type="match status" value="3"/>
</dbReference>
<dbReference type="Pfam" id="PF23288">
    <property type="entry name" value="KOW6_SPT5"/>
    <property type="match status" value="1"/>
</dbReference>
<dbReference type="Pfam" id="PF23291">
    <property type="entry name" value="KOW4_SPT5"/>
    <property type="match status" value="1"/>
</dbReference>
<dbReference type="PANTHER" id="PTHR11125">
    <property type="entry name" value="SUPPRESSOR OF TY 5"/>
    <property type="match status" value="1"/>
</dbReference>
<feature type="domain" description="KOW" evidence="14">
    <location>
        <begin position="595"/>
        <end position="622"/>
    </location>
</feature>
<dbReference type="CDD" id="cd06081">
    <property type="entry name" value="KOW_Spt5_1"/>
    <property type="match status" value="1"/>
</dbReference>
<feature type="domain" description="NusG-like N-terminal" evidence="13">
    <location>
        <begin position="180"/>
        <end position="269"/>
    </location>
</feature>
<dbReference type="Pfam" id="PF00467">
    <property type="entry name" value="KOW"/>
    <property type="match status" value="1"/>
</dbReference>
<feature type="compositionally biased region" description="Basic residues" evidence="12">
    <location>
        <begin position="39"/>
        <end position="52"/>
    </location>
</feature>
<dbReference type="FunFam" id="2.30.30.30:FF:000013">
    <property type="entry name" value="Transcription elongation factor SPT5"/>
    <property type="match status" value="1"/>
</dbReference>
<dbReference type="Pfam" id="PF23042">
    <property type="entry name" value="KOW1_SPT5"/>
    <property type="match status" value="1"/>
</dbReference>
<dbReference type="InterPro" id="IPR005100">
    <property type="entry name" value="NGN-domain"/>
</dbReference>
<feature type="compositionally biased region" description="Acidic residues" evidence="12">
    <location>
        <begin position="1"/>
        <end position="13"/>
    </location>
</feature>